<dbReference type="InterPro" id="IPR027385">
    <property type="entry name" value="Beta-barrel_OMP"/>
</dbReference>
<dbReference type="Pfam" id="PF13505">
    <property type="entry name" value="OMP_b-brl"/>
    <property type="match status" value="1"/>
</dbReference>
<evidence type="ECO:0000256" key="1">
    <source>
        <dbReference type="ARBA" id="ARBA00022729"/>
    </source>
</evidence>
<accession>A0A5C5WES6</accession>
<protein>
    <recommendedName>
        <fullName evidence="2">Outer membrane protein beta-barrel domain-containing protein</fullName>
    </recommendedName>
</protein>
<dbReference type="Gene3D" id="2.40.160.20">
    <property type="match status" value="1"/>
</dbReference>
<evidence type="ECO:0000259" key="2">
    <source>
        <dbReference type="Pfam" id="PF13505"/>
    </source>
</evidence>
<comment type="caution">
    <text evidence="3">The sequence shown here is derived from an EMBL/GenBank/DDBJ whole genome shotgun (WGS) entry which is preliminary data.</text>
</comment>
<proteinExistence type="predicted"/>
<dbReference type="EMBL" id="SJPH01000001">
    <property type="protein sequence ID" value="TWT48555.1"/>
    <property type="molecule type" value="Genomic_DNA"/>
</dbReference>
<dbReference type="AlphaFoldDB" id="A0A5C5WES6"/>
<dbReference type="OrthoDB" id="251906at2"/>
<evidence type="ECO:0000313" key="3">
    <source>
        <dbReference type="EMBL" id="TWT48555.1"/>
    </source>
</evidence>
<dbReference type="SUPFAM" id="SSF56925">
    <property type="entry name" value="OMPA-like"/>
    <property type="match status" value="1"/>
</dbReference>
<dbReference type="Proteomes" id="UP000318995">
    <property type="component" value="Unassembled WGS sequence"/>
</dbReference>
<sequence>MPSCHPLIERIKHTGCLAVVMLVMASAGWSQTVRSGAAAAPSASVRSPVALVPLAPIASEQGPLLGPGPSGGICPRCAGSPGACSCAEGINPAGSDDALYKHWLIDQLMLRHSSTHGRAMGPGQPLRGTSWLNRPLSFGLDVGGLFVTSSPSPNVRTNNDVLLAGTLGWDWDHYWGSQARLVWSTPHLENTTQPTVSASDNLFIADLSVLYYPWGDSRTRPYYRLGLGLTDVEYTQDDGTRRQDTLMTVPLAIGVKHQVRRWLSWRLELAENFAAGQNGTGDLHNLTLTTGLEWRFGGRSESQGWANGSNGW</sequence>
<dbReference type="RefSeq" id="WP_146570712.1">
    <property type="nucleotide sequence ID" value="NZ_SJPH01000001.1"/>
</dbReference>
<keyword evidence="4" id="KW-1185">Reference proteome</keyword>
<keyword evidence="1" id="KW-0732">Signal</keyword>
<organism evidence="3 4">
    <name type="scientific">Botrimarina hoheduenensis</name>
    <dbReference type="NCBI Taxonomy" id="2528000"/>
    <lineage>
        <taxon>Bacteria</taxon>
        <taxon>Pseudomonadati</taxon>
        <taxon>Planctomycetota</taxon>
        <taxon>Planctomycetia</taxon>
        <taxon>Pirellulales</taxon>
        <taxon>Lacipirellulaceae</taxon>
        <taxon>Botrimarina</taxon>
    </lineage>
</organism>
<feature type="domain" description="Outer membrane protein beta-barrel" evidence="2">
    <location>
        <begin position="141"/>
        <end position="296"/>
    </location>
</feature>
<evidence type="ECO:0000313" key="4">
    <source>
        <dbReference type="Proteomes" id="UP000318995"/>
    </source>
</evidence>
<dbReference type="InterPro" id="IPR011250">
    <property type="entry name" value="OMP/PagP_B-barrel"/>
</dbReference>
<name>A0A5C5WES6_9BACT</name>
<reference evidence="3 4" key="1">
    <citation type="submission" date="2019-02" db="EMBL/GenBank/DDBJ databases">
        <title>Deep-cultivation of Planctomycetes and their phenomic and genomic characterization uncovers novel biology.</title>
        <authorList>
            <person name="Wiegand S."/>
            <person name="Jogler M."/>
            <person name="Boedeker C."/>
            <person name="Pinto D."/>
            <person name="Vollmers J."/>
            <person name="Rivas-Marin E."/>
            <person name="Kohn T."/>
            <person name="Peeters S.H."/>
            <person name="Heuer A."/>
            <person name="Rast P."/>
            <person name="Oberbeckmann S."/>
            <person name="Bunk B."/>
            <person name="Jeske O."/>
            <person name="Meyerdierks A."/>
            <person name="Storesund J.E."/>
            <person name="Kallscheuer N."/>
            <person name="Luecker S."/>
            <person name="Lage O.M."/>
            <person name="Pohl T."/>
            <person name="Merkel B.J."/>
            <person name="Hornburger P."/>
            <person name="Mueller R.-W."/>
            <person name="Bruemmer F."/>
            <person name="Labrenz M."/>
            <person name="Spormann A.M."/>
            <person name="Op Den Camp H."/>
            <person name="Overmann J."/>
            <person name="Amann R."/>
            <person name="Jetten M.S.M."/>
            <person name="Mascher T."/>
            <person name="Medema M.H."/>
            <person name="Devos D.P."/>
            <person name="Kaster A.-K."/>
            <person name="Ovreas L."/>
            <person name="Rohde M."/>
            <person name="Galperin M.Y."/>
            <person name="Jogler C."/>
        </authorList>
    </citation>
    <scope>NUCLEOTIDE SEQUENCE [LARGE SCALE GENOMIC DNA]</scope>
    <source>
        <strain evidence="3 4">Pla111</strain>
    </source>
</reference>
<gene>
    <name evidence="3" type="ORF">Pla111_03280</name>
</gene>